<reference evidence="1 2" key="1">
    <citation type="submission" date="2016-10" db="EMBL/GenBank/DDBJ databases">
        <authorList>
            <person name="de Groot N.N."/>
        </authorList>
    </citation>
    <scope>NUCLEOTIDE SEQUENCE [LARGE SCALE GENOMIC DNA]</scope>
    <source>
        <strain evidence="1 2">S3b</strain>
    </source>
</reference>
<dbReference type="EMBL" id="FNNF01000032">
    <property type="protein sequence ID" value="SDW66520.1"/>
    <property type="molecule type" value="Genomic_DNA"/>
</dbReference>
<dbReference type="RefSeq" id="WP_143452137.1">
    <property type="nucleotide sequence ID" value="NZ_FNNF01000032.1"/>
</dbReference>
<gene>
    <name evidence="1" type="ORF">SAMN04487759_1323</name>
</gene>
<sequence length="144" mass="17201">MNYNDTIFSHDILTVKEIIVSVRQFEDGVQSNKYYQQFLDIVLVTVEGYEQKNQLLELMDEYYHRASRTEVARFKYMVHESLSTKTELMKEECAEESVRQALEEALEKAFASNRAMGRTALNYAYSSILWARRYDKHFKEYFDY</sequence>
<evidence type="ECO:0000313" key="1">
    <source>
        <dbReference type="EMBL" id="SDW66520.1"/>
    </source>
</evidence>
<organism evidence="1 2">
    <name type="scientific">Kandleria vitulina</name>
    <dbReference type="NCBI Taxonomy" id="1630"/>
    <lineage>
        <taxon>Bacteria</taxon>
        <taxon>Bacillati</taxon>
        <taxon>Bacillota</taxon>
        <taxon>Erysipelotrichia</taxon>
        <taxon>Erysipelotrichales</taxon>
        <taxon>Coprobacillaceae</taxon>
        <taxon>Kandleria</taxon>
    </lineage>
</organism>
<dbReference type="Proteomes" id="UP000182429">
    <property type="component" value="Unassembled WGS sequence"/>
</dbReference>
<protein>
    <submittedName>
        <fullName evidence="1">Uncharacterized protein</fullName>
    </submittedName>
</protein>
<evidence type="ECO:0000313" key="2">
    <source>
        <dbReference type="Proteomes" id="UP000182429"/>
    </source>
</evidence>
<proteinExistence type="predicted"/>
<name>A0A1H2VE80_9FIRM</name>
<dbReference type="AlphaFoldDB" id="A0A1H2VE80"/>
<accession>A0A1H2VE80</accession>